<evidence type="ECO:0000256" key="4">
    <source>
        <dbReference type="ARBA" id="ARBA00022490"/>
    </source>
</evidence>
<comment type="subcellular location">
    <subcellularLocation>
        <location evidence="1 8">Cytoplasm</location>
    </subcellularLocation>
</comment>
<keyword evidence="8" id="KW-0055">Arginine biosynthesis</keyword>
<evidence type="ECO:0000256" key="1">
    <source>
        <dbReference type="ARBA" id="ARBA00004496"/>
    </source>
</evidence>
<keyword evidence="8" id="KW-0028">Amino-acid biosynthesis</keyword>
<dbReference type="GO" id="GO:0004358">
    <property type="term" value="F:L-glutamate N-acetyltransferase activity, acting on acetyl-L-ornithine as donor"/>
    <property type="evidence" value="ECO:0007669"/>
    <property type="project" value="UniProtKB-UniRule"/>
</dbReference>
<comment type="function">
    <text evidence="8">Catalyzes two activities which are involved in the cyclic version of arginine biosynthesis: the synthesis of N-acetylglutamate from glutamate and acetyl-CoA as the acetyl donor, and of ornithine by transacetylation between N(2)-acetylornithine and glutamate.</text>
</comment>
<feature type="chain" id="PRO_5023333458" description="Arginine biosynthesis bifunctional protein ArgJ alpha chain" evidence="8">
    <location>
        <begin position="1"/>
        <end position="173"/>
    </location>
</feature>
<evidence type="ECO:0000256" key="8">
    <source>
        <dbReference type="HAMAP-Rule" id="MF_01106"/>
    </source>
</evidence>
<evidence type="ECO:0000256" key="3">
    <source>
        <dbReference type="ARBA" id="ARBA00011475"/>
    </source>
</evidence>
<keyword evidence="4 8" id="KW-0963">Cytoplasm</keyword>
<keyword evidence="10" id="KW-1185">Reference proteome</keyword>
<feature type="chain" id="PRO_5023333457" description="Arginine biosynthesis bifunctional protein ArgJ beta chain" evidence="8">
    <location>
        <begin position="174"/>
        <end position="380"/>
    </location>
</feature>
<feature type="binding site" evidence="8">
    <location>
        <position position="380"/>
    </location>
    <ligand>
        <name>substrate</name>
    </ligand>
</feature>
<feature type="site" description="Involved in the stabilization of negative charge on the oxyanion by the formation of the oxyanion hole" evidence="8">
    <location>
        <position position="105"/>
    </location>
</feature>
<evidence type="ECO:0000256" key="6">
    <source>
        <dbReference type="ARBA" id="ARBA00022813"/>
    </source>
</evidence>
<sequence length="380" mass="41705">MSVFMGVGTAGLKGSKKPDILVIHLQKECAASVVFTGNHFKAASVLYSEEAYRRSGGYIRALVINSGNANCAVGKEGILHAELMAKKISELLDIPEEQVLVFSTGIIGKPLPIEDVLKAIEHACSNLEELDLKTASEVISTTDKFPKYDFLKKDHLEVFGFAKGAGMIHPNMATMLAFVFTNADLDPYELSSIHREITERTFNSISVDGCTSTNDSFALISLGVYRENDLTKVRDAVEEVSLSLAKKIVEDGEGATKVIKVVVKNATLQLKARLIAEKIATSNLVKTAIFGGDPNFGRILAAAGSTAFPIDQFKLKLYIGNHLVYDSKVHPHALKHAKEYLQTEKEISIVLDLMEGKESWTYYASDLGYEYIRINAEYTT</sequence>
<dbReference type="FunFam" id="3.10.20.340:FF:000003">
    <property type="entry name" value="Arginine biosynthesis bifunctional protein ArgJ"/>
    <property type="match status" value="1"/>
</dbReference>
<dbReference type="Proteomes" id="UP000189810">
    <property type="component" value="Chromosome I"/>
</dbReference>
<evidence type="ECO:0000256" key="7">
    <source>
        <dbReference type="ARBA" id="ARBA00023315"/>
    </source>
</evidence>
<dbReference type="Pfam" id="PF01960">
    <property type="entry name" value="ArgJ"/>
    <property type="match status" value="1"/>
</dbReference>
<feature type="site" description="Cleavage; by autolysis" evidence="8">
    <location>
        <begin position="173"/>
        <end position="174"/>
    </location>
</feature>
<proteinExistence type="inferred from homology"/>
<dbReference type="GO" id="GO:0004042">
    <property type="term" value="F:L-glutamate N-acetyltransferase activity"/>
    <property type="evidence" value="ECO:0007669"/>
    <property type="project" value="UniProtKB-UniRule"/>
</dbReference>
<organism evidence="9 10">
    <name type="scientific">Thermocrinis minervae</name>
    <dbReference type="NCBI Taxonomy" id="381751"/>
    <lineage>
        <taxon>Bacteria</taxon>
        <taxon>Pseudomonadati</taxon>
        <taxon>Aquificota</taxon>
        <taxon>Aquificia</taxon>
        <taxon>Aquificales</taxon>
        <taxon>Aquificaceae</taxon>
        <taxon>Thermocrinis</taxon>
    </lineage>
</organism>
<dbReference type="EC" id="2.3.1.1" evidence="8"/>
<keyword evidence="8" id="KW-0511">Multifunctional enzyme</keyword>
<keyword evidence="6 8" id="KW-0068">Autocatalytic cleavage</keyword>
<comment type="catalytic activity">
    <reaction evidence="8">
        <text>N(2)-acetyl-L-ornithine + L-glutamate = N-acetyl-L-glutamate + L-ornithine</text>
        <dbReference type="Rhea" id="RHEA:15349"/>
        <dbReference type="ChEBI" id="CHEBI:29985"/>
        <dbReference type="ChEBI" id="CHEBI:44337"/>
        <dbReference type="ChEBI" id="CHEBI:46911"/>
        <dbReference type="ChEBI" id="CHEBI:57805"/>
        <dbReference type="EC" id="2.3.1.35"/>
    </reaction>
</comment>
<protein>
    <recommendedName>
        <fullName evidence="8">Arginine biosynthesis bifunctional protein ArgJ</fullName>
    </recommendedName>
    <domain>
        <recommendedName>
            <fullName evidence="8">Glutamate N-acetyltransferase</fullName>
            <ecNumber evidence="8">2.3.1.35</ecNumber>
        </recommendedName>
        <alternativeName>
            <fullName evidence="8">Ornithine acetyltransferase</fullName>
            <shortName evidence="8">OATase</shortName>
        </alternativeName>
        <alternativeName>
            <fullName evidence="8">Ornithine transacetylase</fullName>
        </alternativeName>
    </domain>
    <domain>
        <recommendedName>
            <fullName evidence="8">Amino-acid acetyltransferase</fullName>
            <ecNumber evidence="8">2.3.1.1</ecNumber>
        </recommendedName>
        <alternativeName>
            <fullName evidence="8">N-acetylglutamate synthase</fullName>
            <shortName evidence="8">AGSase</shortName>
        </alternativeName>
    </domain>
    <component>
        <recommendedName>
            <fullName evidence="8">Arginine biosynthesis bifunctional protein ArgJ alpha chain</fullName>
        </recommendedName>
    </component>
    <component>
        <recommendedName>
            <fullName evidence="8">Arginine biosynthesis bifunctional protein ArgJ beta chain</fullName>
        </recommendedName>
    </component>
</protein>
<dbReference type="UniPathway" id="UPA00068">
    <property type="reaction ID" value="UER00106"/>
</dbReference>
<feature type="site" description="Involved in the stabilization of negative charge on the oxyanion by the formation of the oxyanion hole" evidence="8">
    <location>
        <position position="104"/>
    </location>
</feature>
<dbReference type="EMBL" id="LT670846">
    <property type="protein sequence ID" value="SHK40353.1"/>
    <property type="molecule type" value="Genomic_DNA"/>
</dbReference>
<comment type="similarity">
    <text evidence="2 8">Belongs to the ArgJ family.</text>
</comment>
<dbReference type="STRING" id="381751.SAMN05444391_0901"/>
<evidence type="ECO:0000313" key="10">
    <source>
        <dbReference type="Proteomes" id="UP000189810"/>
    </source>
</evidence>
<dbReference type="SUPFAM" id="SSF56266">
    <property type="entry name" value="DmpA/ArgJ-like"/>
    <property type="match status" value="1"/>
</dbReference>
<dbReference type="InterPro" id="IPR002813">
    <property type="entry name" value="Arg_biosynth_ArgJ"/>
</dbReference>
<feature type="binding site" evidence="8">
    <location>
        <position position="141"/>
    </location>
    <ligand>
        <name>substrate</name>
    </ligand>
</feature>
<dbReference type="NCBIfam" id="TIGR00120">
    <property type="entry name" value="ArgJ"/>
    <property type="match status" value="1"/>
</dbReference>
<dbReference type="HAMAP" id="MF_01106">
    <property type="entry name" value="ArgJ"/>
    <property type="match status" value="1"/>
</dbReference>
<dbReference type="Gene3D" id="3.60.70.12">
    <property type="entry name" value="L-amino peptidase D-ALA esterase/amidase"/>
    <property type="match status" value="1"/>
</dbReference>
<comment type="pathway">
    <text evidence="8">Amino-acid biosynthesis; L-arginine biosynthesis; N(2)-acetyl-L-ornithine from L-glutamate: step 1/4.</text>
</comment>
<dbReference type="InterPro" id="IPR042195">
    <property type="entry name" value="ArgJ_beta_C"/>
</dbReference>
<dbReference type="InterPro" id="IPR016117">
    <property type="entry name" value="ArgJ-like_dom_sf"/>
</dbReference>
<dbReference type="CDD" id="cd02152">
    <property type="entry name" value="OAT"/>
    <property type="match status" value="1"/>
</dbReference>
<gene>
    <name evidence="8" type="primary">argJ</name>
    <name evidence="9" type="ORF">SAMN05444391_0901</name>
</gene>
<dbReference type="GO" id="GO:0006526">
    <property type="term" value="P:L-arginine biosynthetic process"/>
    <property type="evidence" value="ECO:0007669"/>
    <property type="project" value="UniProtKB-UniRule"/>
</dbReference>
<evidence type="ECO:0000313" key="9">
    <source>
        <dbReference type="EMBL" id="SHK40353.1"/>
    </source>
</evidence>
<evidence type="ECO:0000256" key="5">
    <source>
        <dbReference type="ARBA" id="ARBA00022679"/>
    </source>
</evidence>
<comment type="catalytic activity">
    <reaction evidence="8">
        <text>L-glutamate + acetyl-CoA = N-acetyl-L-glutamate + CoA + H(+)</text>
        <dbReference type="Rhea" id="RHEA:24292"/>
        <dbReference type="ChEBI" id="CHEBI:15378"/>
        <dbReference type="ChEBI" id="CHEBI:29985"/>
        <dbReference type="ChEBI" id="CHEBI:44337"/>
        <dbReference type="ChEBI" id="CHEBI:57287"/>
        <dbReference type="ChEBI" id="CHEBI:57288"/>
        <dbReference type="EC" id="2.3.1.1"/>
    </reaction>
</comment>
<dbReference type="OrthoDB" id="9804242at2"/>
<dbReference type="GO" id="GO:0006592">
    <property type="term" value="P:ornithine biosynthetic process"/>
    <property type="evidence" value="ECO:0007669"/>
    <property type="project" value="TreeGrafter"/>
</dbReference>
<comment type="subunit">
    <text evidence="3 8">Heterotetramer of two alpha and two beta chains.</text>
</comment>
<feature type="binding site" evidence="8">
    <location>
        <position position="253"/>
    </location>
    <ligand>
        <name>substrate</name>
    </ligand>
</feature>
<comment type="pathway">
    <text evidence="8">Amino-acid biosynthesis; L-arginine biosynthesis; L-ornithine and N-acetyl-L-glutamate from L-glutamate and N(2)-acetyl-L-ornithine (cyclic): step 1/1.</text>
</comment>
<keyword evidence="7 8" id="KW-0012">Acyltransferase</keyword>
<dbReference type="PANTHER" id="PTHR23100">
    <property type="entry name" value="ARGININE BIOSYNTHESIS BIFUNCTIONAL PROTEIN ARGJ"/>
    <property type="match status" value="1"/>
</dbReference>
<feature type="active site" description="Nucleophile" evidence="8">
    <location>
        <position position="174"/>
    </location>
</feature>
<feature type="binding site" evidence="8">
    <location>
        <position position="174"/>
    </location>
    <ligand>
        <name>substrate</name>
    </ligand>
</feature>
<dbReference type="RefSeq" id="WP_079654032.1">
    <property type="nucleotide sequence ID" value="NZ_LT670846.1"/>
</dbReference>
<reference evidence="9 10" key="1">
    <citation type="submission" date="2016-11" db="EMBL/GenBank/DDBJ databases">
        <authorList>
            <person name="Jaros S."/>
            <person name="Januszkiewicz K."/>
            <person name="Wedrychowicz H."/>
        </authorList>
    </citation>
    <scope>NUCLEOTIDE SEQUENCE [LARGE SCALE GENOMIC DNA]</scope>
    <source>
        <strain evidence="9 10">DSM 19557</strain>
    </source>
</reference>
<evidence type="ECO:0000256" key="2">
    <source>
        <dbReference type="ARBA" id="ARBA00006774"/>
    </source>
</evidence>
<dbReference type="GO" id="GO:0005737">
    <property type="term" value="C:cytoplasm"/>
    <property type="evidence" value="ECO:0007669"/>
    <property type="project" value="UniProtKB-SubCell"/>
</dbReference>
<dbReference type="NCBIfam" id="NF003802">
    <property type="entry name" value="PRK05388.1"/>
    <property type="match status" value="1"/>
</dbReference>
<name>A0A1M6S6I8_9AQUI</name>
<feature type="binding site" evidence="8">
    <location>
        <position position="163"/>
    </location>
    <ligand>
        <name>substrate</name>
    </ligand>
</feature>
<dbReference type="Gene3D" id="3.10.20.340">
    <property type="entry name" value="ArgJ beta chain, C-terminal domain"/>
    <property type="match status" value="1"/>
</dbReference>
<dbReference type="PANTHER" id="PTHR23100:SF0">
    <property type="entry name" value="ARGININE BIOSYNTHESIS BIFUNCTIONAL PROTEIN ARGJ, MITOCHONDRIAL"/>
    <property type="match status" value="1"/>
</dbReference>
<keyword evidence="5 8" id="KW-0808">Transferase</keyword>
<feature type="binding site" evidence="8">
    <location>
        <position position="375"/>
    </location>
    <ligand>
        <name>substrate</name>
    </ligand>
</feature>
<dbReference type="EC" id="2.3.1.35" evidence="8"/>
<dbReference type="AlphaFoldDB" id="A0A1M6S6I8"/>
<accession>A0A1M6S6I8</accession>